<dbReference type="InterPro" id="IPR000801">
    <property type="entry name" value="Esterase-like"/>
</dbReference>
<proteinExistence type="predicted"/>
<comment type="caution">
    <text evidence="1">The sequence shown here is derived from an EMBL/GenBank/DDBJ whole genome shotgun (WGS) entry which is preliminary data.</text>
</comment>
<accession>A0A9D2PUI9</accession>
<evidence type="ECO:0000313" key="1">
    <source>
        <dbReference type="EMBL" id="HJC66961.1"/>
    </source>
</evidence>
<dbReference type="InterPro" id="IPR050583">
    <property type="entry name" value="Mycobacterial_A85_antigen"/>
</dbReference>
<dbReference type="PANTHER" id="PTHR48098:SF6">
    <property type="entry name" value="FERRI-BACILLIBACTIN ESTERASE BESA"/>
    <property type="match status" value="1"/>
</dbReference>
<dbReference type="Gene3D" id="3.40.50.1820">
    <property type="entry name" value="alpha/beta hydrolase"/>
    <property type="match status" value="1"/>
</dbReference>
<dbReference type="Pfam" id="PF00756">
    <property type="entry name" value="Esterase"/>
    <property type="match status" value="1"/>
</dbReference>
<sequence>MKIEEIYTRITPLNRDVTVRVMTPDGYEEETGRRYPVLYINDGQDVFRDEETFWGAESLRFEQYYRDYGTFMPHVILVAIESPDDHGERTQQYSPYTKDFIVPPEKNFEPRIEGKGKEYLQWMTGELKPEIDRRYRTRPEGEYTGICGYSTGGLISIYGALTYPEVFSRLLAMSSAVCIWMDCLEKTMDTASYAHLKYIYMDTGTNEYGRMTTKEEFLKGAQELYQNYLKHGVEPERIQYNIYPEAVHSQKEWRVRFPDAVRWIFQDCL</sequence>
<reference evidence="1" key="1">
    <citation type="journal article" date="2021" name="PeerJ">
        <title>Extensive microbial diversity within the chicken gut microbiome revealed by metagenomics and culture.</title>
        <authorList>
            <person name="Gilroy R."/>
            <person name="Ravi A."/>
            <person name="Getino M."/>
            <person name="Pursley I."/>
            <person name="Horton D.L."/>
            <person name="Alikhan N.F."/>
            <person name="Baker D."/>
            <person name="Gharbi K."/>
            <person name="Hall N."/>
            <person name="Watson M."/>
            <person name="Adriaenssens E.M."/>
            <person name="Foster-Nyarko E."/>
            <person name="Jarju S."/>
            <person name="Secka A."/>
            <person name="Antonio M."/>
            <person name="Oren A."/>
            <person name="Chaudhuri R.R."/>
            <person name="La Ragione R."/>
            <person name="Hildebrand F."/>
            <person name="Pallen M.J."/>
        </authorList>
    </citation>
    <scope>NUCLEOTIDE SEQUENCE</scope>
    <source>
        <strain evidence="1">CHK198-12963</strain>
    </source>
</reference>
<dbReference type="GO" id="GO:0016787">
    <property type="term" value="F:hydrolase activity"/>
    <property type="evidence" value="ECO:0007669"/>
    <property type="project" value="UniProtKB-KW"/>
</dbReference>
<protein>
    <submittedName>
        <fullName evidence="1">Alpha/beta hydrolase</fullName>
    </submittedName>
</protein>
<reference evidence="1" key="2">
    <citation type="submission" date="2021-04" db="EMBL/GenBank/DDBJ databases">
        <authorList>
            <person name="Gilroy R."/>
        </authorList>
    </citation>
    <scope>NUCLEOTIDE SEQUENCE</scope>
    <source>
        <strain evidence="1">CHK198-12963</strain>
    </source>
</reference>
<organism evidence="1 2">
    <name type="scientific">Candidatus Enterocloster excrementigallinarum</name>
    <dbReference type="NCBI Taxonomy" id="2838558"/>
    <lineage>
        <taxon>Bacteria</taxon>
        <taxon>Bacillati</taxon>
        <taxon>Bacillota</taxon>
        <taxon>Clostridia</taxon>
        <taxon>Lachnospirales</taxon>
        <taxon>Lachnospiraceae</taxon>
        <taxon>Enterocloster</taxon>
    </lineage>
</organism>
<dbReference type="Proteomes" id="UP000823863">
    <property type="component" value="Unassembled WGS sequence"/>
</dbReference>
<name>A0A9D2PUI9_9FIRM</name>
<dbReference type="InterPro" id="IPR029058">
    <property type="entry name" value="AB_hydrolase_fold"/>
</dbReference>
<gene>
    <name evidence="1" type="ORF">H9931_09655</name>
</gene>
<evidence type="ECO:0000313" key="2">
    <source>
        <dbReference type="Proteomes" id="UP000823863"/>
    </source>
</evidence>
<dbReference type="EMBL" id="DWWB01000053">
    <property type="protein sequence ID" value="HJC66961.1"/>
    <property type="molecule type" value="Genomic_DNA"/>
</dbReference>
<dbReference type="AlphaFoldDB" id="A0A9D2PUI9"/>
<dbReference type="SUPFAM" id="SSF53474">
    <property type="entry name" value="alpha/beta-Hydrolases"/>
    <property type="match status" value="1"/>
</dbReference>
<dbReference type="PANTHER" id="PTHR48098">
    <property type="entry name" value="ENTEROCHELIN ESTERASE-RELATED"/>
    <property type="match status" value="1"/>
</dbReference>
<keyword evidence="1" id="KW-0378">Hydrolase</keyword>